<dbReference type="Gene3D" id="3.40.30.10">
    <property type="entry name" value="Glutaredoxin"/>
    <property type="match status" value="1"/>
</dbReference>
<accession>A0A1W1BFC4</accession>
<name>A0A1W1BFC4_9ZZZZ</name>
<gene>
    <name evidence="2" type="ORF">MNB_SV-6-1197</name>
</gene>
<protein>
    <submittedName>
        <fullName evidence="2">Thioredoxin-like</fullName>
    </submittedName>
</protein>
<dbReference type="EMBL" id="FPHC01000025">
    <property type="protein sequence ID" value="SFV52250.1"/>
    <property type="molecule type" value="Genomic_DNA"/>
</dbReference>
<dbReference type="CDD" id="cd02947">
    <property type="entry name" value="TRX_family"/>
    <property type="match status" value="1"/>
</dbReference>
<dbReference type="SUPFAM" id="SSF52833">
    <property type="entry name" value="Thioredoxin-like"/>
    <property type="match status" value="1"/>
</dbReference>
<evidence type="ECO:0000313" key="2">
    <source>
        <dbReference type="EMBL" id="SFV52250.1"/>
    </source>
</evidence>
<dbReference type="InterPro" id="IPR036249">
    <property type="entry name" value="Thioredoxin-like_sf"/>
</dbReference>
<sequence length="106" mass="12250">MELDRVKEMIESKDGVLLYFSGEDCNVCHALRPKFKEAFDNNFPLIEQLYLDAQENPEISAYFQVFSVPTAIVFLAGREFAREGRSISIHQLVTQLERPYSIMTDQ</sequence>
<reference evidence="2" key="1">
    <citation type="submission" date="2016-10" db="EMBL/GenBank/DDBJ databases">
        <authorList>
            <person name="de Groot N.N."/>
        </authorList>
    </citation>
    <scope>NUCLEOTIDE SEQUENCE</scope>
</reference>
<dbReference type="Pfam" id="PF00085">
    <property type="entry name" value="Thioredoxin"/>
    <property type="match status" value="1"/>
</dbReference>
<evidence type="ECO:0000259" key="1">
    <source>
        <dbReference type="Pfam" id="PF00085"/>
    </source>
</evidence>
<dbReference type="InterPro" id="IPR013766">
    <property type="entry name" value="Thioredoxin_domain"/>
</dbReference>
<feature type="domain" description="Thioredoxin" evidence="1">
    <location>
        <begin position="8"/>
        <end position="84"/>
    </location>
</feature>
<proteinExistence type="predicted"/>
<organism evidence="2">
    <name type="scientific">hydrothermal vent metagenome</name>
    <dbReference type="NCBI Taxonomy" id="652676"/>
    <lineage>
        <taxon>unclassified sequences</taxon>
        <taxon>metagenomes</taxon>
        <taxon>ecological metagenomes</taxon>
    </lineage>
</organism>
<dbReference type="AlphaFoldDB" id="A0A1W1BFC4"/>